<dbReference type="Pfam" id="PF04230">
    <property type="entry name" value="PS_pyruv_trans"/>
    <property type="match status" value="1"/>
</dbReference>
<accession>A0A0P0YSS7</accession>
<name>A0A0P0YSS7_9ENTR</name>
<dbReference type="AlphaFoldDB" id="A0A0P0YSS7"/>
<feature type="domain" description="Polysaccharide pyruvyl transferase" evidence="1">
    <location>
        <begin position="33"/>
        <end position="282"/>
    </location>
</feature>
<dbReference type="GO" id="GO:0016740">
    <property type="term" value="F:transferase activity"/>
    <property type="evidence" value="ECO:0007669"/>
    <property type="project" value="UniProtKB-KW"/>
</dbReference>
<sequence length="315" mass="36755">MNQEKLKIKLNEILPFIKSKNDVIYLDYPVHLNVGDLLIYHGTENFFAENDIKIKLRRSVAKYSVADIKRKITPNTTILFHGGGNFGDLYPEYQKFRQDVVKSFPNNRIIILPQTAYFESENALESSVKEFGEHKDLIIFSRDTRSIPIFNKFTPNTYLMPDMAHSLWGTLPKSTHQTGALYLIRNDKEINEVQSKVLKRNGDKQIVDWENILTRKDMYMRVFCRKLDGLGSAVNLPILKDLSNKIWYTYTLKMVDRYALFFTKHEKVVTSRMHGHIFSCLLSMPNELIDNAYGKNSGYFKEWTYDISNAKLIEE</sequence>
<organism evidence="2">
    <name type="scientific">Klebsiella sp. 889</name>
    <dbReference type="NCBI Taxonomy" id="1497837"/>
    <lineage>
        <taxon>Bacteria</taxon>
        <taxon>Pseudomonadati</taxon>
        <taxon>Pseudomonadota</taxon>
        <taxon>Gammaproteobacteria</taxon>
        <taxon>Enterobacterales</taxon>
        <taxon>Enterobacteriaceae</taxon>
        <taxon>Klebsiella/Raoultella group</taxon>
        <taxon>Klebsiella</taxon>
    </lineage>
</organism>
<evidence type="ECO:0000259" key="1">
    <source>
        <dbReference type="Pfam" id="PF04230"/>
    </source>
</evidence>
<gene>
    <name evidence="2" type="primary">wcuL</name>
</gene>
<proteinExistence type="predicted"/>
<evidence type="ECO:0000313" key="2">
    <source>
        <dbReference type="EMBL" id="BAT24284.1"/>
    </source>
</evidence>
<protein>
    <submittedName>
        <fullName evidence="2">Polysaccharide pyruvyl transferase</fullName>
    </submittedName>
</protein>
<reference evidence="2" key="2">
    <citation type="journal article" date="2015" name="Sci. Rep.">
        <title>Genetic analysis of capsular polysaccharide synthesis gene clusters in 79 capsular types of Klebsiella spp.</title>
        <authorList>
            <person name="Pan Y.J."/>
            <person name="Lin T.L."/>
            <person name="Chen C.T."/>
            <person name="Chen Y.Y."/>
            <person name="Hsieh P.F."/>
            <person name="Hsu C.R."/>
            <person name="Wu M.C."/>
            <person name="Wang J.T."/>
        </authorList>
    </citation>
    <scope>NUCLEOTIDE SEQUENCE</scope>
    <source>
        <strain evidence="2">889</strain>
    </source>
</reference>
<reference evidence="2" key="1">
    <citation type="submission" date="2014-04" db="EMBL/GenBank/DDBJ databases">
        <authorList>
            <person name="Harrison E."/>
        </authorList>
    </citation>
    <scope>NUCLEOTIDE SEQUENCE</scope>
    <source>
        <strain evidence="2">889</strain>
    </source>
</reference>
<dbReference type="EMBL" id="AB924605">
    <property type="protein sequence ID" value="BAT24284.1"/>
    <property type="molecule type" value="Genomic_DNA"/>
</dbReference>
<keyword evidence="2" id="KW-0808">Transferase</keyword>
<dbReference type="InterPro" id="IPR007345">
    <property type="entry name" value="Polysacch_pyruvyl_Trfase"/>
</dbReference>